<dbReference type="PROSITE" id="PS50088">
    <property type="entry name" value="ANK_REPEAT"/>
    <property type="match status" value="2"/>
</dbReference>
<dbReference type="InterPro" id="IPR002110">
    <property type="entry name" value="Ankyrin_rpt"/>
</dbReference>
<dbReference type="VEuPathDB" id="FungiDB:A1O7_00908"/>
<keyword evidence="2 3" id="KW-0040">ANK repeat</keyword>
<dbReference type="OrthoDB" id="4505660at2759"/>
<reference evidence="6 7" key="1">
    <citation type="submission" date="2013-03" db="EMBL/GenBank/DDBJ databases">
        <title>The Genome Sequence of Cladophialophora yegresii CBS 114405.</title>
        <authorList>
            <consortium name="The Broad Institute Genomics Platform"/>
            <person name="Cuomo C."/>
            <person name="de Hoog S."/>
            <person name="Gorbushina A."/>
            <person name="Walker B."/>
            <person name="Young S.K."/>
            <person name="Zeng Q."/>
            <person name="Gargeya S."/>
            <person name="Fitzgerald M."/>
            <person name="Haas B."/>
            <person name="Abouelleil A."/>
            <person name="Allen A.W."/>
            <person name="Alvarado L."/>
            <person name="Arachchi H.M."/>
            <person name="Berlin A.M."/>
            <person name="Chapman S.B."/>
            <person name="Gainer-Dewar J."/>
            <person name="Goldberg J."/>
            <person name="Griggs A."/>
            <person name="Gujja S."/>
            <person name="Hansen M."/>
            <person name="Howarth C."/>
            <person name="Imamovic A."/>
            <person name="Ireland A."/>
            <person name="Larimer J."/>
            <person name="McCowan C."/>
            <person name="Murphy C."/>
            <person name="Pearson M."/>
            <person name="Poon T.W."/>
            <person name="Priest M."/>
            <person name="Roberts A."/>
            <person name="Saif S."/>
            <person name="Shea T."/>
            <person name="Sisk P."/>
            <person name="Sykes S."/>
            <person name="Wortman J."/>
            <person name="Nusbaum C."/>
            <person name="Birren B."/>
        </authorList>
    </citation>
    <scope>NUCLEOTIDE SEQUENCE [LARGE SCALE GENOMIC DNA]</scope>
    <source>
        <strain evidence="6 7">CBS 114405</strain>
    </source>
</reference>
<dbReference type="eggNOG" id="KOG4177">
    <property type="taxonomic scope" value="Eukaryota"/>
</dbReference>
<evidence type="ECO:0000256" key="3">
    <source>
        <dbReference type="PROSITE-ProRule" id="PRU00023"/>
    </source>
</evidence>
<evidence type="ECO:0000256" key="4">
    <source>
        <dbReference type="SAM" id="MobiDB-lite"/>
    </source>
</evidence>
<dbReference type="PROSITE" id="PS50297">
    <property type="entry name" value="ANK_REP_REGION"/>
    <property type="match status" value="2"/>
</dbReference>
<accession>W9WIW6</accession>
<dbReference type="HOGENOM" id="CLU_042425_0_0_1"/>
<sequence length="515" mass="57646">MDTEDGFYSAAAQWWDVTTVKVKCPICLKLHRHGFSGSYDQNLRATHCDTSQELGFPSYRLTFPFSTSSGGTAYEIDKINVRYVAVDADPTALELPPLRDSSDNHESDKEATTTPPKLGDARETITLDASDHILSRLTAAFGGSDEPYTTNRIDHVTSRMLHFGDEDYVKEYLDTSSEAELFLHGVDEKGDSILYTAAAERYSGIVRLLLERGADPNFQNKRGRTALTEAALWGRCQNVKVLLKHGADRSLKDHDGFIALQFAEPSARNEEERYDRSGGKVQAYKETTHTANQQRRMIVHLLSGAQEVPSLITRTNYQHHVFVKSTDNIRLFAPISEYPIPTQWKTVARLERGGRYPSVSAMSGWAHNQTVILISGKDWTAEVMRICQLVNHQLMPHIYDNGKSGRYHASHAEKQMIAYFINHHVFLEPELGKQDATDDAVEQLASAMQNWGFHPTVDRSLRGLASMVPPVMLRRALILVSQEPCADCATFIEHVTSKLGLDIMLSGWGGSHRAP</sequence>
<name>W9WIW6_9EURO</name>
<feature type="compositionally biased region" description="Basic and acidic residues" evidence="4">
    <location>
        <begin position="100"/>
        <end position="111"/>
    </location>
</feature>
<dbReference type="RefSeq" id="XP_007753138.1">
    <property type="nucleotide sequence ID" value="XM_007754948.1"/>
</dbReference>
<dbReference type="STRING" id="1182544.W9WIW6"/>
<dbReference type="InterPro" id="IPR036770">
    <property type="entry name" value="Ankyrin_rpt-contain_sf"/>
</dbReference>
<feature type="repeat" description="ANK" evidence="3">
    <location>
        <begin position="222"/>
        <end position="254"/>
    </location>
</feature>
<dbReference type="Pfam" id="PF24120">
    <property type="entry name" value="SsdA_C"/>
    <property type="match status" value="1"/>
</dbReference>
<dbReference type="Pfam" id="PF12796">
    <property type="entry name" value="Ank_2"/>
    <property type="match status" value="1"/>
</dbReference>
<protein>
    <recommendedName>
        <fullName evidence="5">Single-strand DNA deaminase toxin A-like C-terminal domain-containing protein</fullName>
    </recommendedName>
</protein>
<evidence type="ECO:0000259" key="5">
    <source>
        <dbReference type="Pfam" id="PF24120"/>
    </source>
</evidence>
<evidence type="ECO:0000313" key="6">
    <source>
        <dbReference type="EMBL" id="EXJ64571.1"/>
    </source>
</evidence>
<gene>
    <name evidence="6" type="ORF">A1O7_00908</name>
</gene>
<keyword evidence="1" id="KW-0677">Repeat</keyword>
<dbReference type="AlphaFoldDB" id="W9WIW6"/>
<feature type="repeat" description="ANK" evidence="3">
    <location>
        <begin position="189"/>
        <end position="221"/>
    </location>
</feature>
<dbReference type="GeneID" id="19175523"/>
<comment type="caution">
    <text evidence="6">The sequence shown here is derived from an EMBL/GenBank/DDBJ whole genome shotgun (WGS) entry which is preliminary data.</text>
</comment>
<evidence type="ECO:0000313" key="7">
    <source>
        <dbReference type="Proteomes" id="UP000019473"/>
    </source>
</evidence>
<dbReference type="Gene3D" id="1.25.40.20">
    <property type="entry name" value="Ankyrin repeat-containing domain"/>
    <property type="match status" value="1"/>
</dbReference>
<evidence type="ECO:0000256" key="2">
    <source>
        <dbReference type="ARBA" id="ARBA00023043"/>
    </source>
</evidence>
<dbReference type="InterPro" id="IPR057517">
    <property type="entry name" value="SsdA-like_C"/>
</dbReference>
<dbReference type="SMART" id="SM00248">
    <property type="entry name" value="ANK"/>
    <property type="match status" value="2"/>
</dbReference>
<dbReference type="EMBL" id="AMGW01000001">
    <property type="protein sequence ID" value="EXJ64571.1"/>
    <property type="molecule type" value="Genomic_DNA"/>
</dbReference>
<feature type="region of interest" description="Disordered" evidence="4">
    <location>
        <begin position="94"/>
        <end position="119"/>
    </location>
</feature>
<keyword evidence="7" id="KW-1185">Reference proteome</keyword>
<proteinExistence type="predicted"/>
<evidence type="ECO:0000256" key="1">
    <source>
        <dbReference type="ARBA" id="ARBA00022737"/>
    </source>
</evidence>
<feature type="domain" description="Single-strand DNA deaminase toxin A-like C-terminal" evidence="5">
    <location>
        <begin position="360"/>
        <end position="417"/>
    </location>
</feature>
<dbReference type="Proteomes" id="UP000019473">
    <property type="component" value="Unassembled WGS sequence"/>
</dbReference>
<dbReference type="PANTHER" id="PTHR24171">
    <property type="entry name" value="ANKYRIN REPEAT DOMAIN-CONTAINING PROTEIN 39-RELATED"/>
    <property type="match status" value="1"/>
</dbReference>
<organism evidence="6 7">
    <name type="scientific">Cladophialophora yegresii CBS 114405</name>
    <dbReference type="NCBI Taxonomy" id="1182544"/>
    <lineage>
        <taxon>Eukaryota</taxon>
        <taxon>Fungi</taxon>
        <taxon>Dikarya</taxon>
        <taxon>Ascomycota</taxon>
        <taxon>Pezizomycotina</taxon>
        <taxon>Eurotiomycetes</taxon>
        <taxon>Chaetothyriomycetidae</taxon>
        <taxon>Chaetothyriales</taxon>
        <taxon>Herpotrichiellaceae</taxon>
        <taxon>Cladophialophora</taxon>
    </lineage>
</organism>
<dbReference type="SUPFAM" id="SSF48403">
    <property type="entry name" value="Ankyrin repeat"/>
    <property type="match status" value="1"/>
</dbReference>